<feature type="compositionally biased region" description="Low complexity" evidence="6">
    <location>
        <begin position="710"/>
        <end position="731"/>
    </location>
</feature>
<keyword evidence="3" id="KW-1009">Hearing</keyword>
<feature type="region of interest" description="Disordered" evidence="6">
    <location>
        <begin position="253"/>
        <end position="285"/>
    </location>
</feature>
<feature type="compositionally biased region" description="Low complexity" evidence="6">
    <location>
        <begin position="937"/>
        <end position="948"/>
    </location>
</feature>
<feature type="repeat" description="ANK" evidence="5">
    <location>
        <begin position="371"/>
        <end position="403"/>
    </location>
</feature>
<name>A0ABM1YFH0_AEDAL</name>
<feature type="compositionally biased region" description="Low complexity" evidence="6">
    <location>
        <begin position="783"/>
        <end position="794"/>
    </location>
</feature>
<feature type="region of interest" description="Disordered" evidence="6">
    <location>
        <begin position="868"/>
        <end position="971"/>
    </location>
</feature>
<evidence type="ECO:0000313" key="8">
    <source>
        <dbReference type="Proteomes" id="UP000069940"/>
    </source>
</evidence>
<feature type="compositionally biased region" description="Basic and acidic residues" evidence="6">
    <location>
        <begin position="732"/>
        <end position="764"/>
    </location>
</feature>
<evidence type="ECO:0000313" key="7">
    <source>
        <dbReference type="EnsemblMetazoa" id="AALFPA23_008688.P11783"/>
    </source>
</evidence>
<feature type="compositionally biased region" description="Low complexity" evidence="6">
    <location>
        <begin position="650"/>
        <end position="665"/>
    </location>
</feature>
<feature type="region of interest" description="Disordered" evidence="6">
    <location>
        <begin position="557"/>
        <end position="665"/>
    </location>
</feature>
<feature type="repeat" description="ANK" evidence="5">
    <location>
        <begin position="440"/>
        <end position="473"/>
    </location>
</feature>
<dbReference type="PANTHER" id="PTHR24153">
    <property type="entry name" value="ESPIN"/>
    <property type="match status" value="1"/>
</dbReference>
<reference evidence="8" key="1">
    <citation type="journal article" date="2015" name="Proc. Natl. Acad. Sci. U.S.A.">
        <title>Genome sequence of the Asian Tiger mosquito, Aedes albopictus, reveals insights into its biology, genetics, and evolution.</title>
        <authorList>
            <person name="Chen X.G."/>
            <person name="Jiang X."/>
            <person name="Gu J."/>
            <person name="Xu M."/>
            <person name="Wu Y."/>
            <person name="Deng Y."/>
            <person name="Zhang C."/>
            <person name="Bonizzoni M."/>
            <person name="Dermauw W."/>
            <person name="Vontas J."/>
            <person name="Armbruster P."/>
            <person name="Huang X."/>
            <person name="Yang Y."/>
            <person name="Zhang H."/>
            <person name="He W."/>
            <person name="Peng H."/>
            <person name="Liu Y."/>
            <person name="Wu K."/>
            <person name="Chen J."/>
            <person name="Lirakis M."/>
            <person name="Topalis P."/>
            <person name="Van Leeuwen T."/>
            <person name="Hall A.B."/>
            <person name="Jiang X."/>
            <person name="Thorpe C."/>
            <person name="Mueller R.L."/>
            <person name="Sun C."/>
            <person name="Waterhouse R.M."/>
            <person name="Yan G."/>
            <person name="Tu Z.J."/>
            <person name="Fang X."/>
            <person name="James A.A."/>
        </authorList>
    </citation>
    <scope>NUCLEOTIDE SEQUENCE [LARGE SCALE GENOMIC DNA]</scope>
    <source>
        <strain evidence="8">Foshan</strain>
    </source>
</reference>
<protein>
    <recommendedName>
        <fullName evidence="9">Espin</fullName>
    </recommendedName>
</protein>
<feature type="repeat" description="ANK" evidence="5">
    <location>
        <begin position="406"/>
        <end position="439"/>
    </location>
</feature>
<dbReference type="InterPro" id="IPR052420">
    <property type="entry name" value="Espin/Espin-like"/>
</dbReference>
<dbReference type="InterPro" id="IPR036770">
    <property type="entry name" value="Ankyrin_rpt-contain_sf"/>
</dbReference>
<evidence type="ECO:0000256" key="5">
    <source>
        <dbReference type="PROSITE-ProRule" id="PRU00023"/>
    </source>
</evidence>
<evidence type="ECO:0000256" key="1">
    <source>
        <dbReference type="ARBA" id="ARBA00004645"/>
    </source>
</evidence>
<feature type="compositionally biased region" description="Pro residues" evidence="6">
    <location>
        <begin position="1190"/>
        <end position="1205"/>
    </location>
</feature>
<feature type="compositionally biased region" description="Low complexity" evidence="6">
    <location>
        <begin position="1477"/>
        <end position="1518"/>
    </location>
</feature>
<dbReference type="PROSITE" id="PS50088">
    <property type="entry name" value="ANK_REPEAT"/>
    <property type="match status" value="4"/>
</dbReference>
<dbReference type="Pfam" id="PF12796">
    <property type="entry name" value="Ank_2"/>
    <property type="match status" value="1"/>
</dbReference>
<organism evidence="7 8">
    <name type="scientific">Aedes albopictus</name>
    <name type="common">Asian tiger mosquito</name>
    <name type="synonym">Stegomyia albopicta</name>
    <dbReference type="NCBI Taxonomy" id="7160"/>
    <lineage>
        <taxon>Eukaryota</taxon>
        <taxon>Metazoa</taxon>
        <taxon>Ecdysozoa</taxon>
        <taxon>Arthropoda</taxon>
        <taxon>Hexapoda</taxon>
        <taxon>Insecta</taxon>
        <taxon>Pterygota</taxon>
        <taxon>Neoptera</taxon>
        <taxon>Endopterygota</taxon>
        <taxon>Diptera</taxon>
        <taxon>Nematocera</taxon>
        <taxon>Culicoidea</taxon>
        <taxon>Culicidae</taxon>
        <taxon>Culicinae</taxon>
        <taxon>Aedini</taxon>
        <taxon>Aedes</taxon>
        <taxon>Stegomyia</taxon>
    </lineage>
</organism>
<sequence length="1571" mass="173976">MQNSIQFVKTLFQNCFNQQPPPVGSFVRDGSILSSMRINEIQSIYNCSRLVKEFESNYDAISVRNDRVRFPRVKTLDIIPKSKDVLNGDWILRYSDSETNNYPWSGDSSPNFELVPWRRSNPNQNLLAQATFQSSKRWSDRKDKKILDRLHKIETRQVKKHLKENHKCSKKVKRIRIMLSIEMRQKNYEVLPPKIHPRRFEIKPAPKTNAGTNSIVKRHITRLAVIAVEEHHESRHLGYFSQRHNENFKEKIAKQEAKAKKTAPSSVETPASGPPTSTGEDAASTAAGMKEIEKHVFCKNMNAVKTLNPIKPITPFAPKQLESDRMIVQMCRKCRSKRVTVGCSGYNESRYLSHLDSSHAQMMPPMERPAGGALALHYAAARGCLDCVRLLVEAAPDISANTQMDNDVTPVYLAAQEGHLEVLKFLVLEAGGSLYVRARDGMAPIHAASQMGCLDCLKWMVEDQGVDPNLRDGDGATPLHFAASRGHLTAVRWLLSHGAKLSLDKYGKSPINDAAENQQVECLNALVQHGNREPDYVESKQIKQSQQTRHAEIYGSQQQLAVATPPQQQKRISKKHSSSHHYYNKNKSSSHHNTMMSKSSSGSSDSEPFYLHPPTIRQTKDGLYTRQSPDSYYGTVPPNDGVYINPMRNGSTTPPSPSGSVSGESFFLHDPQEVIYNRVKDLFDSDLSSTKDERTTSNSRAMTVQVEVHSSSSGAASGSDEDLSVSSSNSGVERKPPELKRTNSKSTHDHDYEDIYLVREEARYGTKTRTGAGRSRSRDSGSHSRSASASSNRSNDIIMQLTNQTVSNKEQMLINKRNNLYEQQNKHRYDVPKNYKTTNLSKANKTASHHQSNRELNLAASRNDNAYESVCSPEDTHERTKLAQRHSLPHGSAVVSGNSNANNASGGKQVKRSGSMKGNENKAVGPPPPPLPPPLKAPSSSSSSSSQPTHYGPGSQTKSGSMTNGNNFYLHKHINSNGGGVGSQQNAMIFNTTGATSSSSSGQQQNAQHDYYNQLPQQQQLVQHQNGEGPDSDSGLEVVEESTLKPSDLIRGNHNRSMSIISANKKAKLITGGSNGNGIVSPTASNGSSAKAGAVVDDQYYGQQQLYQSRSNSALSSSSHGPNLVNKQLVLPFVPPAFPNGSADGSNHLIKPSEYLKSISDKRSNAGSQRSSDTEDYMPLNASITVQTGPEPPKPPPPPPAPPMLFPLNGGTINSSKTNTIANKDGSQTGTNKSTNGNIPPPPPPQDSTIRKQQQPLSAISIQDLNSVQLRRTDKMLSKTFSAPTRSMSMQCLSSTNEQFLSQKTDLIAELKMSKDIAGVKKMKVERAKLEDKQATEVYSEVTRQFTAANYVDQLLQVPDRDHQGNLIPDWKRQMLAKKAAEKAKKEFEDRLAREAEDRRLSAIPKWKRDLMARKEEAENKLKSSIYTPRVEETHRRTTDTWRSRMSQRAMSIDNISFTSQHEDSVASRFNKENTLNHQHNGSGNHHNGNSNGHHANGNSNNSHNSSNTNINGNGSNHHSTRSSMENINNKNDYHHPSSNQNGNDDDDDSEQIIPWRAHLRKTNSRLSLIG</sequence>
<accession>A0ABM1YFH0</accession>
<evidence type="ECO:0000256" key="6">
    <source>
        <dbReference type="SAM" id="MobiDB-lite"/>
    </source>
</evidence>
<feature type="compositionally biased region" description="Polar residues" evidence="6">
    <location>
        <begin position="1522"/>
        <end position="1543"/>
    </location>
</feature>
<feature type="compositionally biased region" description="Polar residues" evidence="6">
    <location>
        <begin position="264"/>
        <end position="279"/>
    </location>
</feature>
<evidence type="ECO:0000256" key="4">
    <source>
        <dbReference type="ARBA" id="ARBA00023043"/>
    </source>
</evidence>
<dbReference type="Gene3D" id="1.25.40.20">
    <property type="entry name" value="Ankyrin repeat-containing domain"/>
    <property type="match status" value="1"/>
</dbReference>
<feature type="region of interest" description="Disordered" evidence="6">
    <location>
        <begin position="1184"/>
        <end position="1255"/>
    </location>
</feature>
<feature type="compositionally biased region" description="Low complexity" evidence="6">
    <location>
        <begin position="891"/>
        <end position="907"/>
    </location>
</feature>
<keyword evidence="4 5" id="KW-0040">ANK repeat</keyword>
<feature type="compositionally biased region" description="Polar residues" evidence="6">
    <location>
        <begin position="1211"/>
        <end position="1238"/>
    </location>
</feature>
<keyword evidence="2" id="KW-0677">Repeat</keyword>
<feature type="compositionally biased region" description="Polar residues" evidence="6">
    <location>
        <begin position="954"/>
        <end position="967"/>
    </location>
</feature>
<feature type="region of interest" description="Disordered" evidence="6">
    <location>
        <begin position="842"/>
        <end position="861"/>
    </location>
</feature>
<dbReference type="Proteomes" id="UP000069940">
    <property type="component" value="Unassembled WGS sequence"/>
</dbReference>
<dbReference type="SUPFAM" id="SSF48403">
    <property type="entry name" value="Ankyrin repeat"/>
    <property type="match status" value="1"/>
</dbReference>
<proteinExistence type="predicted"/>
<feature type="compositionally biased region" description="Basic residues" evidence="6">
    <location>
        <begin position="571"/>
        <end position="590"/>
    </location>
</feature>
<keyword evidence="8" id="KW-1185">Reference proteome</keyword>
<feature type="region of interest" description="Disordered" evidence="6">
    <location>
        <begin position="687"/>
        <end position="797"/>
    </location>
</feature>
<evidence type="ECO:0000256" key="3">
    <source>
        <dbReference type="ARBA" id="ARBA00022740"/>
    </source>
</evidence>
<dbReference type="PANTHER" id="PTHR24153:SF8">
    <property type="entry name" value="FORKED, ISOFORM F"/>
    <property type="match status" value="1"/>
</dbReference>
<feature type="region of interest" description="Disordered" evidence="6">
    <location>
        <begin position="1475"/>
        <end position="1551"/>
    </location>
</feature>
<dbReference type="EnsemblMetazoa" id="AALFPA23_008688.R11783">
    <property type="protein sequence ID" value="AALFPA23_008688.P11783"/>
    <property type="gene ID" value="AALFPA23_008688"/>
</dbReference>
<reference evidence="7" key="2">
    <citation type="submission" date="2025-05" db="UniProtKB">
        <authorList>
            <consortium name="EnsemblMetazoa"/>
        </authorList>
    </citation>
    <scope>IDENTIFICATION</scope>
    <source>
        <strain evidence="7">Foshan</strain>
    </source>
</reference>
<feature type="repeat" description="ANK" evidence="5">
    <location>
        <begin position="474"/>
        <end position="506"/>
    </location>
</feature>
<evidence type="ECO:0008006" key="9">
    <source>
        <dbReference type="Google" id="ProtNLM"/>
    </source>
</evidence>
<dbReference type="Pfam" id="PF13637">
    <property type="entry name" value="Ank_4"/>
    <property type="match status" value="1"/>
</dbReference>
<dbReference type="PROSITE" id="PS50297">
    <property type="entry name" value="ANK_REP_REGION"/>
    <property type="match status" value="3"/>
</dbReference>
<dbReference type="InterPro" id="IPR002110">
    <property type="entry name" value="Ankyrin_rpt"/>
</dbReference>
<comment type="subcellular location">
    <subcellularLocation>
        <location evidence="1">Cell projection</location>
        <location evidence="1">Stereocilium</location>
    </subcellularLocation>
</comment>
<dbReference type="GeneID" id="109421864"/>
<evidence type="ECO:0000256" key="2">
    <source>
        <dbReference type="ARBA" id="ARBA00022737"/>
    </source>
</evidence>
<dbReference type="SMART" id="SM00248">
    <property type="entry name" value="ANK"/>
    <property type="match status" value="5"/>
</dbReference>
<dbReference type="RefSeq" id="XP_029717604.2">
    <property type="nucleotide sequence ID" value="XM_029861744.2"/>
</dbReference>
<feature type="compositionally biased region" description="Pro residues" evidence="6">
    <location>
        <begin position="925"/>
        <end position="936"/>
    </location>
</feature>
<feature type="compositionally biased region" description="Polar residues" evidence="6">
    <location>
        <begin position="557"/>
        <end position="570"/>
    </location>
</feature>
<feature type="compositionally biased region" description="Low complexity" evidence="6">
    <location>
        <begin position="591"/>
        <end position="606"/>
    </location>
</feature>